<protein>
    <submittedName>
        <fullName evidence="3">4163_t:CDS:1</fullName>
    </submittedName>
</protein>
<organism evidence="3 4">
    <name type="scientific">Diversispora eburnea</name>
    <dbReference type="NCBI Taxonomy" id="1213867"/>
    <lineage>
        <taxon>Eukaryota</taxon>
        <taxon>Fungi</taxon>
        <taxon>Fungi incertae sedis</taxon>
        <taxon>Mucoromycota</taxon>
        <taxon>Glomeromycotina</taxon>
        <taxon>Glomeromycetes</taxon>
        <taxon>Diversisporales</taxon>
        <taxon>Diversisporaceae</taxon>
        <taxon>Diversispora</taxon>
    </lineage>
</organism>
<accession>A0A9N8UXC7</accession>
<evidence type="ECO:0000313" key="4">
    <source>
        <dbReference type="Proteomes" id="UP000789706"/>
    </source>
</evidence>
<feature type="region of interest" description="Disordered" evidence="2">
    <location>
        <begin position="906"/>
        <end position="952"/>
    </location>
</feature>
<evidence type="ECO:0000256" key="1">
    <source>
        <dbReference type="SAM" id="Coils"/>
    </source>
</evidence>
<name>A0A9N8UXC7_9GLOM</name>
<feature type="coiled-coil region" evidence="1">
    <location>
        <begin position="853"/>
        <end position="880"/>
    </location>
</feature>
<keyword evidence="4" id="KW-1185">Reference proteome</keyword>
<dbReference type="EMBL" id="CAJVPK010000013">
    <property type="protein sequence ID" value="CAG8433282.1"/>
    <property type="molecule type" value="Genomic_DNA"/>
</dbReference>
<dbReference type="OrthoDB" id="2430592at2759"/>
<feature type="compositionally biased region" description="Acidic residues" evidence="2">
    <location>
        <begin position="938"/>
        <end position="947"/>
    </location>
</feature>
<evidence type="ECO:0000256" key="2">
    <source>
        <dbReference type="SAM" id="MobiDB-lite"/>
    </source>
</evidence>
<sequence length="1028" mass="118138">MSNEISEIFSGAKNASVNQVLFLRDRQNYSEQRGNFEATEERAWSFTINRNKEFNNDNDNVQSPIDETIDTIVHTTLDNVIEQVVSETERSVSEQKLDELSEISLKCADEYEISEYTDEYDILKCGEEEDDEDNAINTKYQNQKSLQAYNDFDENMEKETVVIEDSSSDFLPQVATNLFHTVQSCITFLISGIILWIFIKEVAKIYSPIFDFFFLEKNIKAQKIENNVNDDLDDRSKPIEKSKSYLISTHDKNGLSSNDDLDEISQPIEKPNIYFISTHETNAFSSSDDLDNRSKSIENSNNYLISTHDTNILFSNYDLDDRSKLIEKFNNYLISTHDTNSLSSIDDLDERSKPIENSNSLISTHETNGLSSIDDLGERSKFIENSNSCLISTHDTNVLSSNNDLDERSKPIEKSNSCLISTHDTNVLSSIDNLGERSKSIEKSNSYLISTHDTNGLPSIDDLGERSKSIENSNSYLISTHDKNGLFSNGDLDDRSKPIENSNNYLISTHDTNVLSSNNDLDERSKPIEKFNSCLISTHDTNGLSSEINVGCSTNDMDKSDKSKPEDYPQIISEIEIQDNQDFDEEDNILDQILDRNSDLMPIDEEVNMHDCIFDGNDDLIPTEHNLSNDKNYSHYSYFANSENEIQNNNNNLRDYISNNNNRIRYISNNNNKIRYILNNNNNELCDYVSNNNNKIQNEIHDNNNLRDYISNYNNKIRYISNNNNNDDDDELLSIEQNSPNYENQNENNNNQNIYLSHEKDHMQNCIPNMNGDLISTEQNLPNNEKNENSPFYSHFTSEENNILTSVLEKNHYETTTLYSEKQNLVSRLPQKRLRITRSKSKLQKDVTSNMSLEEKKQLLNKVRQKKMMLEKDLKTVTKENTNRNKEYLCDLDVVVVHKDGFRPPSPTTKLPIKSKKSKTTSFIPIPKSRHGRKEINDNSEENGENGEDGRGVHWDEEKLQLFSPRIMSSPSVAKQKPIPKSCLKQPNRVTDSFGNVFDANESLIPSLQRGMKVKVMKIKYQDDDDYE</sequence>
<reference evidence="3" key="1">
    <citation type="submission" date="2021-06" db="EMBL/GenBank/DDBJ databases">
        <authorList>
            <person name="Kallberg Y."/>
            <person name="Tangrot J."/>
            <person name="Rosling A."/>
        </authorList>
    </citation>
    <scope>NUCLEOTIDE SEQUENCE</scope>
    <source>
        <strain evidence="3">AZ414A</strain>
    </source>
</reference>
<evidence type="ECO:0000313" key="3">
    <source>
        <dbReference type="EMBL" id="CAG8433282.1"/>
    </source>
</evidence>
<proteinExistence type="predicted"/>
<dbReference type="AlphaFoldDB" id="A0A9N8UXC7"/>
<keyword evidence="1" id="KW-0175">Coiled coil</keyword>
<comment type="caution">
    <text evidence="3">The sequence shown here is derived from an EMBL/GenBank/DDBJ whole genome shotgun (WGS) entry which is preliminary data.</text>
</comment>
<dbReference type="Proteomes" id="UP000789706">
    <property type="component" value="Unassembled WGS sequence"/>
</dbReference>
<gene>
    <name evidence="3" type="ORF">DEBURN_LOCUS413</name>
</gene>